<proteinExistence type="predicted"/>
<gene>
    <name evidence="1" type="ORF">DCAF_LOCUS26338</name>
</gene>
<keyword evidence="2" id="KW-1185">Reference proteome</keyword>
<accession>A0AAV1SU45</accession>
<comment type="caution">
    <text evidence="1">The sequence shown here is derived from an EMBL/GenBank/DDBJ whole genome shotgun (WGS) entry which is preliminary data.</text>
</comment>
<dbReference type="EMBL" id="CAWUPB010001197">
    <property type="protein sequence ID" value="CAK7356070.1"/>
    <property type="molecule type" value="Genomic_DNA"/>
</dbReference>
<evidence type="ECO:0000313" key="2">
    <source>
        <dbReference type="Proteomes" id="UP001314170"/>
    </source>
</evidence>
<name>A0AAV1SU45_9ROSI</name>
<dbReference type="InterPro" id="IPR008978">
    <property type="entry name" value="HSP20-like_chaperone"/>
</dbReference>
<dbReference type="SUPFAM" id="SSF49764">
    <property type="entry name" value="HSP20-like chaperones"/>
    <property type="match status" value="1"/>
</dbReference>
<organism evidence="1 2">
    <name type="scientific">Dovyalis caffra</name>
    <dbReference type="NCBI Taxonomy" id="77055"/>
    <lineage>
        <taxon>Eukaryota</taxon>
        <taxon>Viridiplantae</taxon>
        <taxon>Streptophyta</taxon>
        <taxon>Embryophyta</taxon>
        <taxon>Tracheophyta</taxon>
        <taxon>Spermatophyta</taxon>
        <taxon>Magnoliopsida</taxon>
        <taxon>eudicotyledons</taxon>
        <taxon>Gunneridae</taxon>
        <taxon>Pentapetalae</taxon>
        <taxon>rosids</taxon>
        <taxon>fabids</taxon>
        <taxon>Malpighiales</taxon>
        <taxon>Salicaceae</taxon>
        <taxon>Flacourtieae</taxon>
        <taxon>Dovyalis</taxon>
    </lineage>
</organism>
<dbReference type="AlphaFoldDB" id="A0AAV1SU45"/>
<reference evidence="1 2" key="1">
    <citation type="submission" date="2024-01" db="EMBL/GenBank/DDBJ databases">
        <authorList>
            <person name="Waweru B."/>
        </authorList>
    </citation>
    <scope>NUCLEOTIDE SEQUENCE [LARGE SCALE GENOMIC DNA]</scope>
</reference>
<evidence type="ECO:0000313" key="1">
    <source>
        <dbReference type="EMBL" id="CAK7356070.1"/>
    </source>
</evidence>
<sequence length="149" mass="16396">MATITTTATLCFHSQNPVKTLRPFSLSNLPFSVSKPNFCPSFPASKSDNANAPFNRHSRFSCNCISTATPNTNYQFSDGSSEVELRLSLGGLDVQSSRDIFVDADGSSLIVRVKHSGSLVTLIETNQMFEKIKPAETIWFVMLNIHGFD</sequence>
<dbReference type="Proteomes" id="UP001314170">
    <property type="component" value="Unassembled WGS sequence"/>
</dbReference>
<protein>
    <submittedName>
        <fullName evidence="1">Uncharacterized protein</fullName>
    </submittedName>
</protein>